<evidence type="ECO:0000313" key="3">
    <source>
        <dbReference type="Proteomes" id="UP000799536"/>
    </source>
</evidence>
<gene>
    <name evidence="2" type="ORF">GQ43DRAFT_46999</name>
</gene>
<dbReference type="EMBL" id="ML993989">
    <property type="protein sequence ID" value="KAF2201147.1"/>
    <property type="molecule type" value="Genomic_DNA"/>
</dbReference>
<evidence type="ECO:0000313" key="2">
    <source>
        <dbReference type="EMBL" id="KAF2201147.1"/>
    </source>
</evidence>
<feature type="region of interest" description="Disordered" evidence="1">
    <location>
        <begin position="151"/>
        <end position="174"/>
    </location>
</feature>
<feature type="compositionally biased region" description="Pro residues" evidence="1">
    <location>
        <begin position="221"/>
        <end position="230"/>
    </location>
</feature>
<accession>A0A9P4JQA4</accession>
<protein>
    <submittedName>
        <fullName evidence="2">Uncharacterized protein</fullName>
    </submittedName>
</protein>
<feature type="region of interest" description="Disordered" evidence="1">
    <location>
        <begin position="214"/>
        <end position="278"/>
    </location>
</feature>
<reference evidence="2" key="1">
    <citation type="journal article" date="2020" name="Stud. Mycol.">
        <title>101 Dothideomycetes genomes: a test case for predicting lifestyles and emergence of pathogens.</title>
        <authorList>
            <person name="Haridas S."/>
            <person name="Albert R."/>
            <person name="Binder M."/>
            <person name="Bloem J."/>
            <person name="Labutti K."/>
            <person name="Salamov A."/>
            <person name="Andreopoulos B."/>
            <person name="Baker S."/>
            <person name="Barry K."/>
            <person name="Bills G."/>
            <person name="Bluhm B."/>
            <person name="Cannon C."/>
            <person name="Castanera R."/>
            <person name="Culley D."/>
            <person name="Daum C."/>
            <person name="Ezra D."/>
            <person name="Gonzalez J."/>
            <person name="Henrissat B."/>
            <person name="Kuo A."/>
            <person name="Liang C."/>
            <person name="Lipzen A."/>
            <person name="Lutzoni F."/>
            <person name="Magnuson J."/>
            <person name="Mondo S."/>
            <person name="Nolan M."/>
            <person name="Ohm R."/>
            <person name="Pangilinan J."/>
            <person name="Park H.-J."/>
            <person name="Ramirez L."/>
            <person name="Alfaro M."/>
            <person name="Sun H."/>
            <person name="Tritt A."/>
            <person name="Yoshinaga Y."/>
            <person name="Zwiers L.-H."/>
            <person name="Turgeon B."/>
            <person name="Goodwin S."/>
            <person name="Spatafora J."/>
            <person name="Crous P."/>
            <person name="Grigoriev I."/>
        </authorList>
    </citation>
    <scope>NUCLEOTIDE SEQUENCE</scope>
    <source>
        <strain evidence="2">ATCC 74209</strain>
    </source>
</reference>
<comment type="caution">
    <text evidence="2">The sequence shown here is derived from an EMBL/GenBank/DDBJ whole genome shotgun (WGS) entry which is preliminary data.</text>
</comment>
<organism evidence="2 3">
    <name type="scientific">Delitschia confertaspora ATCC 74209</name>
    <dbReference type="NCBI Taxonomy" id="1513339"/>
    <lineage>
        <taxon>Eukaryota</taxon>
        <taxon>Fungi</taxon>
        <taxon>Dikarya</taxon>
        <taxon>Ascomycota</taxon>
        <taxon>Pezizomycotina</taxon>
        <taxon>Dothideomycetes</taxon>
        <taxon>Pleosporomycetidae</taxon>
        <taxon>Pleosporales</taxon>
        <taxon>Delitschiaceae</taxon>
        <taxon>Delitschia</taxon>
    </lineage>
</organism>
<name>A0A9P4JQA4_9PLEO</name>
<sequence>MCYHRYTGFTLCDCVAIHSHQCCFCDDPLMLVFCEHYTTYEVKSEGACPNHARQMEALTTIPMNTMSSGSIPTPSPGHINFIIPYNTSIEYGSTYSKTLLPDKPSLKQISPENPSRPFLPRPHPALDLSHVTMKYTHFPPEIRAQIHTNGPIAPNDRIPSMDPPSVSPSPLSSLPENIVAPSPIGTIRQEFDSAKCPNFNPSANCYTLFETSPAQLSSVSPPGPPGPPRNPVAIMGPTPRRQNKTERGTEAVIVAYNGETREFKRPEKRRKSSATSGE</sequence>
<dbReference type="Proteomes" id="UP000799536">
    <property type="component" value="Unassembled WGS sequence"/>
</dbReference>
<keyword evidence="3" id="KW-1185">Reference proteome</keyword>
<evidence type="ECO:0000256" key="1">
    <source>
        <dbReference type="SAM" id="MobiDB-lite"/>
    </source>
</evidence>
<proteinExistence type="predicted"/>
<dbReference type="AlphaFoldDB" id="A0A9P4JQA4"/>